<feature type="compositionally biased region" description="Basic and acidic residues" evidence="1">
    <location>
        <begin position="11"/>
        <end position="27"/>
    </location>
</feature>
<feature type="compositionally biased region" description="Polar residues" evidence="1">
    <location>
        <begin position="1"/>
        <end position="10"/>
    </location>
</feature>
<gene>
    <name evidence="2" type="ORF">ISN44_As09g014410</name>
</gene>
<accession>A0A8T2AK93</accession>
<dbReference type="OrthoDB" id="1113362at2759"/>
<name>A0A8T2AK93_ARASU</name>
<evidence type="ECO:0000313" key="2">
    <source>
        <dbReference type="EMBL" id="KAG7573119.1"/>
    </source>
</evidence>
<reference evidence="2 3" key="1">
    <citation type="submission" date="2020-12" db="EMBL/GenBank/DDBJ databases">
        <title>Concerted genomic and epigenomic changes stabilize Arabidopsis allopolyploids.</title>
        <authorList>
            <person name="Chen Z."/>
        </authorList>
    </citation>
    <scope>NUCLEOTIDE SEQUENCE [LARGE SCALE GENOMIC DNA]</scope>
    <source>
        <strain evidence="2">As9502</strain>
        <tissue evidence="2">Leaf</tissue>
    </source>
</reference>
<proteinExistence type="predicted"/>
<dbReference type="AlphaFoldDB" id="A0A8T2AK93"/>
<dbReference type="Proteomes" id="UP000694251">
    <property type="component" value="Chromosome 9"/>
</dbReference>
<evidence type="ECO:0000313" key="3">
    <source>
        <dbReference type="Proteomes" id="UP000694251"/>
    </source>
</evidence>
<organism evidence="2 3">
    <name type="scientific">Arabidopsis suecica</name>
    <name type="common">Swedish thale-cress</name>
    <name type="synonym">Cardaminopsis suecica</name>
    <dbReference type="NCBI Taxonomy" id="45249"/>
    <lineage>
        <taxon>Eukaryota</taxon>
        <taxon>Viridiplantae</taxon>
        <taxon>Streptophyta</taxon>
        <taxon>Embryophyta</taxon>
        <taxon>Tracheophyta</taxon>
        <taxon>Spermatophyta</taxon>
        <taxon>Magnoliopsida</taxon>
        <taxon>eudicotyledons</taxon>
        <taxon>Gunneridae</taxon>
        <taxon>Pentapetalae</taxon>
        <taxon>rosids</taxon>
        <taxon>malvids</taxon>
        <taxon>Brassicales</taxon>
        <taxon>Brassicaceae</taxon>
        <taxon>Camelineae</taxon>
        <taxon>Arabidopsis</taxon>
    </lineage>
</organism>
<comment type="caution">
    <text evidence="2">The sequence shown here is derived from an EMBL/GenBank/DDBJ whole genome shotgun (WGS) entry which is preliminary data.</text>
</comment>
<sequence>MLGTNSTQIRQETKKGDWKSKLTDQKGTKQNLQNHRSERDWVVSKRRNLAGKQEKEADIPNSEMVPSSHAKCSSILRVAHHFRRNYPRIAYLCVHGALEESKRINPLLLDRGVPQFRFSLMCWIQRNDETGEQGQILPNTDVPYLQTFCLDYYEKTIVALITAIGIKYLKAIDSTSSASTSLPNDNQASTIVNVRAVSDQLIHACKTARVFFKVLELLSKEAQLPPELRAAINALNYQPWSVASNKNKRDEDIDSGLLKRVNNPCPAQALERPACEEFKPAGLEIKTADKPDGVQVPNLITKTVLFDYVPVVCLIYLFK</sequence>
<dbReference type="EMBL" id="JAEFBJ010000009">
    <property type="protein sequence ID" value="KAG7573119.1"/>
    <property type="molecule type" value="Genomic_DNA"/>
</dbReference>
<protein>
    <submittedName>
        <fullName evidence="2">Uncharacterized protein</fullName>
    </submittedName>
</protein>
<feature type="region of interest" description="Disordered" evidence="1">
    <location>
        <begin position="1"/>
        <end position="38"/>
    </location>
</feature>
<evidence type="ECO:0000256" key="1">
    <source>
        <dbReference type="SAM" id="MobiDB-lite"/>
    </source>
</evidence>
<keyword evidence="3" id="KW-1185">Reference proteome</keyword>